<dbReference type="CDD" id="cd18544">
    <property type="entry name" value="ABC_6TM_TmrA_like"/>
    <property type="match status" value="1"/>
</dbReference>
<dbReference type="GO" id="GO:0140359">
    <property type="term" value="F:ABC-type transporter activity"/>
    <property type="evidence" value="ECO:0007669"/>
    <property type="project" value="InterPro"/>
</dbReference>
<dbReference type="EMBL" id="AP019860">
    <property type="protein sequence ID" value="BBM87478.1"/>
    <property type="molecule type" value="Genomic_DNA"/>
</dbReference>
<dbReference type="OrthoDB" id="9762517at2"/>
<dbReference type="InterPro" id="IPR036640">
    <property type="entry name" value="ABC1_TM_sf"/>
</dbReference>
<feature type="transmembrane region" description="Helical" evidence="9">
    <location>
        <begin position="245"/>
        <end position="267"/>
    </location>
</feature>
<feature type="domain" description="ABC transmembrane type-1" evidence="11">
    <location>
        <begin position="26"/>
        <end position="305"/>
    </location>
</feature>
<keyword evidence="8 9" id="KW-0472">Membrane</keyword>
<dbReference type="PROSITE" id="PS50893">
    <property type="entry name" value="ABC_TRANSPORTER_2"/>
    <property type="match status" value="1"/>
</dbReference>
<gene>
    <name evidence="12" type="ORF">UABAM_05890</name>
</gene>
<dbReference type="InterPro" id="IPR003439">
    <property type="entry name" value="ABC_transporter-like_ATP-bd"/>
</dbReference>
<name>A0A5S9ISS1_UABAM</name>
<protein>
    <submittedName>
        <fullName evidence="12">ABC transporter ATP-binding protein</fullName>
    </submittedName>
</protein>
<feature type="transmembrane region" description="Helical" evidence="9">
    <location>
        <begin position="163"/>
        <end position="181"/>
    </location>
</feature>
<evidence type="ECO:0000256" key="1">
    <source>
        <dbReference type="ARBA" id="ARBA00004651"/>
    </source>
</evidence>
<evidence type="ECO:0000256" key="4">
    <source>
        <dbReference type="ARBA" id="ARBA00022692"/>
    </source>
</evidence>
<dbReference type="RefSeq" id="WP_151971496.1">
    <property type="nucleotide sequence ID" value="NZ_AP019860.1"/>
</dbReference>
<feature type="transmembrane region" description="Helical" evidence="9">
    <location>
        <begin position="139"/>
        <end position="157"/>
    </location>
</feature>
<feature type="domain" description="ABC transporter" evidence="10">
    <location>
        <begin position="337"/>
        <end position="570"/>
    </location>
</feature>
<dbReference type="GO" id="GO:0005886">
    <property type="term" value="C:plasma membrane"/>
    <property type="evidence" value="ECO:0007669"/>
    <property type="project" value="UniProtKB-SubCell"/>
</dbReference>
<dbReference type="InterPro" id="IPR003593">
    <property type="entry name" value="AAA+_ATPase"/>
</dbReference>
<reference evidence="12 13" key="1">
    <citation type="submission" date="2019-08" db="EMBL/GenBank/DDBJ databases">
        <title>Complete genome sequence of Candidatus Uab amorphum.</title>
        <authorList>
            <person name="Shiratori T."/>
            <person name="Suzuki S."/>
            <person name="Kakizawa Y."/>
            <person name="Ishida K."/>
        </authorList>
    </citation>
    <scope>NUCLEOTIDE SEQUENCE [LARGE SCALE GENOMIC DNA]</scope>
    <source>
        <strain evidence="12 13">SRT547</strain>
    </source>
</reference>
<dbReference type="InterPro" id="IPR011527">
    <property type="entry name" value="ABC1_TM_dom"/>
</dbReference>
<proteinExistence type="predicted"/>
<dbReference type="PANTHER" id="PTHR24221">
    <property type="entry name" value="ATP-BINDING CASSETTE SUB-FAMILY B"/>
    <property type="match status" value="1"/>
</dbReference>
<evidence type="ECO:0000259" key="10">
    <source>
        <dbReference type="PROSITE" id="PS50893"/>
    </source>
</evidence>
<dbReference type="Proteomes" id="UP000326354">
    <property type="component" value="Chromosome"/>
</dbReference>
<evidence type="ECO:0000259" key="11">
    <source>
        <dbReference type="PROSITE" id="PS50929"/>
    </source>
</evidence>
<dbReference type="FunFam" id="3.40.50.300:FF:000221">
    <property type="entry name" value="Multidrug ABC transporter ATP-binding protein"/>
    <property type="match status" value="1"/>
</dbReference>
<evidence type="ECO:0000256" key="5">
    <source>
        <dbReference type="ARBA" id="ARBA00022741"/>
    </source>
</evidence>
<dbReference type="Pfam" id="PF00664">
    <property type="entry name" value="ABC_membrane"/>
    <property type="match status" value="1"/>
</dbReference>
<keyword evidence="7 9" id="KW-1133">Transmembrane helix</keyword>
<dbReference type="SUPFAM" id="SSF52540">
    <property type="entry name" value="P-loop containing nucleoside triphosphate hydrolases"/>
    <property type="match status" value="1"/>
</dbReference>
<evidence type="ECO:0000256" key="6">
    <source>
        <dbReference type="ARBA" id="ARBA00022840"/>
    </source>
</evidence>
<evidence type="ECO:0000313" key="12">
    <source>
        <dbReference type="EMBL" id="BBM87478.1"/>
    </source>
</evidence>
<keyword evidence="13" id="KW-1185">Reference proteome</keyword>
<dbReference type="SMART" id="SM00382">
    <property type="entry name" value="AAA"/>
    <property type="match status" value="1"/>
</dbReference>
<dbReference type="InterPro" id="IPR039421">
    <property type="entry name" value="Type_1_exporter"/>
</dbReference>
<dbReference type="InterPro" id="IPR027417">
    <property type="entry name" value="P-loop_NTPase"/>
</dbReference>
<dbReference type="GO" id="GO:0005524">
    <property type="term" value="F:ATP binding"/>
    <property type="evidence" value="ECO:0007669"/>
    <property type="project" value="UniProtKB-KW"/>
</dbReference>
<keyword evidence="4 9" id="KW-0812">Transmembrane</keyword>
<dbReference type="Gene3D" id="1.20.1560.10">
    <property type="entry name" value="ABC transporter type 1, transmembrane domain"/>
    <property type="match status" value="1"/>
</dbReference>
<organism evidence="12 13">
    <name type="scientific">Uabimicrobium amorphum</name>
    <dbReference type="NCBI Taxonomy" id="2596890"/>
    <lineage>
        <taxon>Bacteria</taxon>
        <taxon>Pseudomonadati</taxon>
        <taxon>Planctomycetota</taxon>
        <taxon>Candidatus Uabimicrobiia</taxon>
        <taxon>Candidatus Uabimicrobiales</taxon>
        <taxon>Candidatus Uabimicrobiaceae</taxon>
        <taxon>Candidatus Uabimicrobium</taxon>
    </lineage>
</organism>
<evidence type="ECO:0000256" key="8">
    <source>
        <dbReference type="ARBA" id="ARBA00023136"/>
    </source>
</evidence>
<keyword evidence="2" id="KW-0813">Transport</keyword>
<feature type="transmembrane region" description="Helical" evidence="9">
    <location>
        <begin position="24"/>
        <end position="45"/>
    </location>
</feature>
<dbReference type="PROSITE" id="PS50929">
    <property type="entry name" value="ABC_TM1F"/>
    <property type="match status" value="1"/>
</dbReference>
<dbReference type="SUPFAM" id="SSF90123">
    <property type="entry name" value="ABC transporter transmembrane region"/>
    <property type="match status" value="1"/>
</dbReference>
<keyword evidence="5" id="KW-0547">Nucleotide-binding</keyword>
<evidence type="ECO:0000256" key="3">
    <source>
        <dbReference type="ARBA" id="ARBA00022475"/>
    </source>
</evidence>
<accession>A0A5S9ISS1</accession>
<dbReference type="GO" id="GO:0016887">
    <property type="term" value="F:ATP hydrolysis activity"/>
    <property type="evidence" value="ECO:0007669"/>
    <property type="project" value="InterPro"/>
</dbReference>
<evidence type="ECO:0000256" key="9">
    <source>
        <dbReference type="SAM" id="Phobius"/>
    </source>
</evidence>
<evidence type="ECO:0000256" key="7">
    <source>
        <dbReference type="ARBA" id="ARBA00022989"/>
    </source>
</evidence>
<dbReference type="Pfam" id="PF00005">
    <property type="entry name" value="ABC_tran"/>
    <property type="match status" value="1"/>
</dbReference>
<comment type="subcellular location">
    <subcellularLocation>
        <location evidence="1">Cell membrane</location>
        <topology evidence="1">Multi-pass membrane protein</topology>
    </subcellularLocation>
</comment>
<sequence length="575" mass="64988">MEQLSNKTLIREFWSHAQPYRKSYYASFVLMFTTLFFDLARPFILKSGLDKITQQDLAGLHFIGMIFLGFVVMEYISRSIFSYLINLAFLRTISRIREAIFSHVIQLKMAYFDKNPVGALLTRTVNDAESLGNSLRSGIATVFVDILTIIGIIFVMMTINLQLSFIIMIAVPIVMITVRWFGKKLRSWYLIVRKKLATSNAYMAEGISGVEIIQLFNHHDHSSQEFEKVNREYRRATIFANIYDASLYAVVDAVGSITIAALLYWALGYNFGIVEASVIIVYIDLVERIFVPVRDLSGKFATIQQALAALQRIFSLLHVPDIITKGEKKLEDKNLSIEFQHVSFAYKEQGPQVLEDINFKVQPGEVVALVGATGSGKSTIGRLFTRTYDGYKGHIYIGETEISDAQNLREKIAIIHQDVTLFPTTIRENITLGNPNITDEDVQNAIAITRVDRWINDLENGLDFEIKENGSNLSSGQGQLIVFARAMAHNTPIVLMDEATANIDSLTEKWIQEALEEIFKRKTVVVVAHRLSTIASADLILVMKNGEIMERGTHDTLMKKDGYYRDLVSSAQEFV</sequence>
<feature type="transmembrane region" description="Helical" evidence="9">
    <location>
        <begin position="57"/>
        <end position="76"/>
    </location>
</feature>
<dbReference type="Gene3D" id="3.40.50.300">
    <property type="entry name" value="P-loop containing nucleotide triphosphate hydrolases"/>
    <property type="match status" value="1"/>
</dbReference>
<keyword evidence="6 12" id="KW-0067">ATP-binding</keyword>
<dbReference type="KEGG" id="uam:UABAM_05890"/>
<evidence type="ECO:0000256" key="2">
    <source>
        <dbReference type="ARBA" id="ARBA00022448"/>
    </source>
</evidence>
<keyword evidence="3" id="KW-1003">Cell membrane</keyword>
<evidence type="ECO:0000313" key="13">
    <source>
        <dbReference type="Proteomes" id="UP000326354"/>
    </source>
</evidence>
<dbReference type="AlphaFoldDB" id="A0A5S9ISS1"/>
<dbReference type="PANTHER" id="PTHR24221:SF587">
    <property type="entry name" value="ABC TRANSPORTER RELATED"/>
    <property type="match status" value="1"/>
</dbReference>